<dbReference type="CDD" id="cd04196">
    <property type="entry name" value="GT_2_like_d"/>
    <property type="match status" value="1"/>
</dbReference>
<name>A0ABS5GAT4_9BRAD</name>
<comment type="caution">
    <text evidence="2">The sequence shown here is derived from an EMBL/GenBank/DDBJ whole genome shotgun (WGS) entry which is preliminary data.</text>
</comment>
<dbReference type="Proteomes" id="UP001314635">
    <property type="component" value="Unassembled WGS sequence"/>
</dbReference>
<dbReference type="InterPro" id="IPR029044">
    <property type="entry name" value="Nucleotide-diphossugar_trans"/>
</dbReference>
<sequence length="339" mass="38057">MTNISIALATFNGSQFLNEQLSSYVSQTVLPDELIVSDDGSQDATLDIIAEFARTAPFPVRIISGEPHLGFADNFFRAARACSGRFIAFSDQDDVWRPTKLALAQRRLQQDDSWVALHTSVLTDVALAPMGVLTQGITASRVCEPLELDPYVGLGWGNTMMFDRRLLELVPPEERPRQPEAPDRPLSHDTWIYAFGAALGRVSHIEESLCLYRQHQGNAFGSRKRGLVERIGAALEAPLSRHRSRVEFYQALEAIFDRLSATQQGDIAERARRAADVYRQRWQQLQTRINIYTGETFQTRMGQFIQFSRTATSDVHAPSPMLSRLKDMVIGVCGMGRIR</sequence>
<dbReference type="RefSeq" id="WP_211400721.1">
    <property type="nucleotide sequence ID" value="NZ_JAFCLK010000021.1"/>
</dbReference>
<evidence type="ECO:0000259" key="1">
    <source>
        <dbReference type="Pfam" id="PF00535"/>
    </source>
</evidence>
<evidence type="ECO:0000313" key="2">
    <source>
        <dbReference type="EMBL" id="MBR1138435.1"/>
    </source>
</evidence>
<dbReference type="Gene3D" id="3.90.550.10">
    <property type="entry name" value="Spore Coat Polysaccharide Biosynthesis Protein SpsA, Chain A"/>
    <property type="match status" value="1"/>
</dbReference>
<dbReference type="InterPro" id="IPR001173">
    <property type="entry name" value="Glyco_trans_2-like"/>
</dbReference>
<dbReference type="Pfam" id="PF00535">
    <property type="entry name" value="Glycos_transf_2"/>
    <property type="match status" value="1"/>
</dbReference>
<organism evidence="2 3">
    <name type="scientific">Bradyrhizobium denitrificans</name>
    <dbReference type="NCBI Taxonomy" id="2734912"/>
    <lineage>
        <taxon>Bacteria</taxon>
        <taxon>Pseudomonadati</taxon>
        <taxon>Pseudomonadota</taxon>
        <taxon>Alphaproteobacteria</taxon>
        <taxon>Hyphomicrobiales</taxon>
        <taxon>Nitrobacteraceae</taxon>
        <taxon>Bradyrhizobium</taxon>
    </lineage>
</organism>
<evidence type="ECO:0000313" key="3">
    <source>
        <dbReference type="Proteomes" id="UP001314635"/>
    </source>
</evidence>
<dbReference type="PANTHER" id="PTHR22916">
    <property type="entry name" value="GLYCOSYLTRANSFERASE"/>
    <property type="match status" value="1"/>
</dbReference>
<reference evidence="3" key="1">
    <citation type="journal article" date="2021" name="ISME J.">
        <title>Evolutionary origin and ecological implication of a unique nif island in free-living Bradyrhizobium lineages.</title>
        <authorList>
            <person name="Tao J."/>
        </authorList>
    </citation>
    <scope>NUCLEOTIDE SEQUENCE [LARGE SCALE GENOMIC DNA]</scope>
    <source>
        <strain evidence="3">SZCCT0094</strain>
    </source>
</reference>
<dbReference type="EMBL" id="JAFCLK010000021">
    <property type="protein sequence ID" value="MBR1138435.1"/>
    <property type="molecule type" value="Genomic_DNA"/>
</dbReference>
<feature type="domain" description="Glycosyltransferase 2-like" evidence="1">
    <location>
        <begin position="5"/>
        <end position="116"/>
    </location>
</feature>
<accession>A0ABS5GAT4</accession>
<dbReference type="SUPFAM" id="SSF53448">
    <property type="entry name" value="Nucleotide-diphospho-sugar transferases"/>
    <property type="match status" value="1"/>
</dbReference>
<protein>
    <submittedName>
        <fullName evidence="2">Glycosyltransferase family 2 protein</fullName>
    </submittedName>
</protein>
<proteinExistence type="predicted"/>
<dbReference type="PANTHER" id="PTHR22916:SF3">
    <property type="entry name" value="UDP-GLCNAC:BETAGAL BETA-1,3-N-ACETYLGLUCOSAMINYLTRANSFERASE-LIKE PROTEIN 1"/>
    <property type="match status" value="1"/>
</dbReference>
<gene>
    <name evidence="2" type="ORF">JQ619_21945</name>
</gene>
<keyword evidence="3" id="KW-1185">Reference proteome</keyword>